<dbReference type="PROSITE" id="PS50293">
    <property type="entry name" value="TPR_REGION"/>
    <property type="match status" value="1"/>
</dbReference>
<dbReference type="InterPro" id="IPR019734">
    <property type="entry name" value="TPR_rpt"/>
</dbReference>
<evidence type="ECO:0000256" key="3">
    <source>
        <dbReference type="PROSITE-ProRule" id="PRU00339"/>
    </source>
</evidence>
<organism evidence="4 5">
    <name type="scientific">Candidatus Zymogenus saltonus</name>
    <dbReference type="NCBI Taxonomy" id="2844893"/>
    <lineage>
        <taxon>Bacteria</taxon>
        <taxon>Deltaproteobacteria</taxon>
        <taxon>Candidatus Zymogenia</taxon>
        <taxon>Candidatus Zymogeniales</taxon>
        <taxon>Candidatus Zymogenaceae</taxon>
        <taxon>Candidatus Zymogenus</taxon>
    </lineage>
</organism>
<dbReference type="PANTHER" id="PTHR44858:SF1">
    <property type="entry name" value="UDP-N-ACETYLGLUCOSAMINE--PEPTIDE N-ACETYLGLUCOSAMINYLTRANSFERASE SPINDLY-RELATED"/>
    <property type="match status" value="1"/>
</dbReference>
<evidence type="ECO:0000313" key="5">
    <source>
        <dbReference type="Proteomes" id="UP000809273"/>
    </source>
</evidence>
<dbReference type="PROSITE" id="PS50005">
    <property type="entry name" value="TPR"/>
    <property type="match status" value="1"/>
</dbReference>
<protein>
    <submittedName>
        <fullName evidence="4">Tetratricopeptide repeat protein</fullName>
    </submittedName>
</protein>
<dbReference type="AlphaFoldDB" id="A0A9D8PJG1"/>
<reference evidence="4" key="2">
    <citation type="submission" date="2021-01" db="EMBL/GenBank/DDBJ databases">
        <authorList>
            <person name="Hahn C.R."/>
            <person name="Youssef N.H."/>
            <person name="Elshahed M."/>
        </authorList>
    </citation>
    <scope>NUCLEOTIDE SEQUENCE</scope>
    <source>
        <strain evidence="4">Zod_Metabat.24</strain>
    </source>
</reference>
<name>A0A9D8PJG1_9DELT</name>
<feature type="repeat" description="TPR" evidence="3">
    <location>
        <begin position="23"/>
        <end position="56"/>
    </location>
</feature>
<proteinExistence type="predicted"/>
<sequence>MTARYEAAISDFTKTIKYYPSFSPGYFWRGRSYNEIKKIKEALSDFDRAIELDPENAEYYAHRGSVYYNNRKIYGLDEAERDSIKACKLGDNLACHLLQLIHKNYK</sequence>
<dbReference type="PANTHER" id="PTHR44858">
    <property type="entry name" value="TETRATRICOPEPTIDE REPEAT PROTEIN 6"/>
    <property type="match status" value="1"/>
</dbReference>
<evidence type="ECO:0000256" key="2">
    <source>
        <dbReference type="ARBA" id="ARBA00022803"/>
    </source>
</evidence>
<dbReference type="InterPro" id="IPR050498">
    <property type="entry name" value="Ycf3"/>
</dbReference>
<dbReference type="EMBL" id="JAFGIX010000011">
    <property type="protein sequence ID" value="MBN1572086.1"/>
    <property type="molecule type" value="Genomic_DNA"/>
</dbReference>
<comment type="caution">
    <text evidence="4">The sequence shown here is derived from an EMBL/GenBank/DDBJ whole genome shotgun (WGS) entry which is preliminary data.</text>
</comment>
<dbReference type="Gene3D" id="1.25.40.10">
    <property type="entry name" value="Tetratricopeptide repeat domain"/>
    <property type="match status" value="1"/>
</dbReference>
<dbReference type="SMART" id="SM00028">
    <property type="entry name" value="TPR"/>
    <property type="match status" value="1"/>
</dbReference>
<evidence type="ECO:0000256" key="1">
    <source>
        <dbReference type="ARBA" id="ARBA00022737"/>
    </source>
</evidence>
<keyword evidence="1" id="KW-0677">Repeat</keyword>
<accession>A0A9D8PJG1</accession>
<dbReference type="Proteomes" id="UP000809273">
    <property type="component" value="Unassembled WGS sequence"/>
</dbReference>
<dbReference type="Pfam" id="PF13414">
    <property type="entry name" value="TPR_11"/>
    <property type="match status" value="1"/>
</dbReference>
<keyword evidence="2 3" id="KW-0802">TPR repeat</keyword>
<gene>
    <name evidence="4" type="ORF">JW984_02700</name>
</gene>
<dbReference type="SUPFAM" id="SSF48452">
    <property type="entry name" value="TPR-like"/>
    <property type="match status" value="1"/>
</dbReference>
<reference evidence="4" key="1">
    <citation type="journal article" date="2021" name="Environ. Microbiol.">
        <title>Genomic characterization of three novel Desulfobacterota classes expand the metabolic and phylogenetic diversity of the phylum.</title>
        <authorList>
            <person name="Murphy C.L."/>
            <person name="Biggerstaff J."/>
            <person name="Eichhorn A."/>
            <person name="Ewing E."/>
            <person name="Shahan R."/>
            <person name="Soriano D."/>
            <person name="Stewart S."/>
            <person name="VanMol K."/>
            <person name="Walker R."/>
            <person name="Walters P."/>
            <person name="Elshahed M.S."/>
            <person name="Youssef N.H."/>
        </authorList>
    </citation>
    <scope>NUCLEOTIDE SEQUENCE</scope>
    <source>
        <strain evidence="4">Zod_Metabat.24</strain>
    </source>
</reference>
<dbReference type="InterPro" id="IPR011990">
    <property type="entry name" value="TPR-like_helical_dom_sf"/>
</dbReference>
<evidence type="ECO:0000313" key="4">
    <source>
        <dbReference type="EMBL" id="MBN1572086.1"/>
    </source>
</evidence>